<dbReference type="EMBL" id="GBXM01017003">
    <property type="protein sequence ID" value="JAH91574.1"/>
    <property type="molecule type" value="Transcribed_RNA"/>
</dbReference>
<reference evidence="1" key="1">
    <citation type="submission" date="2014-11" db="EMBL/GenBank/DDBJ databases">
        <authorList>
            <person name="Amaro Gonzalez C."/>
        </authorList>
    </citation>
    <scope>NUCLEOTIDE SEQUENCE</scope>
</reference>
<accession>A0A0E9WME8</accession>
<dbReference type="AlphaFoldDB" id="A0A0E9WME8"/>
<name>A0A0E9WME8_ANGAN</name>
<sequence length="41" mass="5110">MKIKFQLRFFFCVFENSKYIPSELVLDKHLHCARFSWQKML</sequence>
<protein>
    <submittedName>
        <fullName evidence="1">Uncharacterized protein</fullName>
    </submittedName>
</protein>
<proteinExistence type="predicted"/>
<reference evidence="1" key="2">
    <citation type="journal article" date="2015" name="Fish Shellfish Immunol.">
        <title>Early steps in the European eel (Anguilla anguilla)-Vibrio vulnificus interaction in the gills: Role of the RtxA13 toxin.</title>
        <authorList>
            <person name="Callol A."/>
            <person name="Pajuelo D."/>
            <person name="Ebbesson L."/>
            <person name="Teles M."/>
            <person name="MacKenzie S."/>
            <person name="Amaro C."/>
        </authorList>
    </citation>
    <scope>NUCLEOTIDE SEQUENCE</scope>
</reference>
<evidence type="ECO:0000313" key="1">
    <source>
        <dbReference type="EMBL" id="JAH91574.1"/>
    </source>
</evidence>
<organism evidence="1">
    <name type="scientific">Anguilla anguilla</name>
    <name type="common">European freshwater eel</name>
    <name type="synonym">Muraena anguilla</name>
    <dbReference type="NCBI Taxonomy" id="7936"/>
    <lineage>
        <taxon>Eukaryota</taxon>
        <taxon>Metazoa</taxon>
        <taxon>Chordata</taxon>
        <taxon>Craniata</taxon>
        <taxon>Vertebrata</taxon>
        <taxon>Euteleostomi</taxon>
        <taxon>Actinopterygii</taxon>
        <taxon>Neopterygii</taxon>
        <taxon>Teleostei</taxon>
        <taxon>Anguilliformes</taxon>
        <taxon>Anguillidae</taxon>
        <taxon>Anguilla</taxon>
    </lineage>
</organism>